<dbReference type="PROSITE" id="PS50977">
    <property type="entry name" value="HTH_TETR_2"/>
    <property type="match status" value="1"/>
</dbReference>
<dbReference type="Gene3D" id="1.10.357.10">
    <property type="entry name" value="Tetracycline Repressor, domain 2"/>
    <property type="match status" value="1"/>
</dbReference>
<dbReference type="Pfam" id="PF00440">
    <property type="entry name" value="TetR_N"/>
    <property type="match status" value="1"/>
</dbReference>
<dbReference type="AlphaFoldDB" id="A0A3B0ZPJ1"/>
<sequence length="186" mass="22055">MPKNIATREDWLNLGLTFFNKKGEAALVVEKMAKSLGVSKTSYYWHFKTRDHFLLELAEHWVKMGTISYIKASKKYQSDREKLFQLTKEVFIQGHNLNSIRFWRDLSKESNAIEDIVKNVELQRIEYIQSLLASDFDNDEARNRADMLYHYFLGWSERHRGIFIDEGEFDMLWKNIIEPIVNPDIS</sequence>
<evidence type="ECO:0000313" key="3">
    <source>
        <dbReference type="EMBL" id="VAW90033.1"/>
    </source>
</evidence>
<accession>A0A3B0ZPJ1</accession>
<dbReference type="InterPro" id="IPR001647">
    <property type="entry name" value="HTH_TetR"/>
</dbReference>
<evidence type="ECO:0000259" key="2">
    <source>
        <dbReference type="PROSITE" id="PS50977"/>
    </source>
</evidence>
<dbReference type="EMBL" id="UOFP01000306">
    <property type="protein sequence ID" value="VAW90033.1"/>
    <property type="molecule type" value="Genomic_DNA"/>
</dbReference>
<gene>
    <name evidence="3" type="ORF">MNBD_GAMMA18-637</name>
</gene>
<name>A0A3B0ZPJ1_9ZZZZ</name>
<dbReference type="SUPFAM" id="SSF46689">
    <property type="entry name" value="Homeodomain-like"/>
    <property type="match status" value="1"/>
</dbReference>
<evidence type="ECO:0000256" key="1">
    <source>
        <dbReference type="ARBA" id="ARBA00023125"/>
    </source>
</evidence>
<dbReference type="GO" id="GO:0003677">
    <property type="term" value="F:DNA binding"/>
    <property type="evidence" value="ECO:0007669"/>
    <property type="project" value="UniProtKB-KW"/>
</dbReference>
<organism evidence="3">
    <name type="scientific">hydrothermal vent metagenome</name>
    <dbReference type="NCBI Taxonomy" id="652676"/>
    <lineage>
        <taxon>unclassified sequences</taxon>
        <taxon>metagenomes</taxon>
        <taxon>ecological metagenomes</taxon>
    </lineage>
</organism>
<dbReference type="InterPro" id="IPR009057">
    <property type="entry name" value="Homeodomain-like_sf"/>
</dbReference>
<keyword evidence="1" id="KW-0238">DNA-binding</keyword>
<protein>
    <recommendedName>
        <fullName evidence="2">HTH tetR-type domain-containing protein</fullName>
    </recommendedName>
</protein>
<proteinExistence type="predicted"/>
<reference evidence="3" key="1">
    <citation type="submission" date="2018-06" db="EMBL/GenBank/DDBJ databases">
        <authorList>
            <person name="Zhirakovskaya E."/>
        </authorList>
    </citation>
    <scope>NUCLEOTIDE SEQUENCE</scope>
</reference>
<feature type="domain" description="HTH tetR-type" evidence="2">
    <location>
        <begin position="5"/>
        <end position="65"/>
    </location>
</feature>